<dbReference type="PROSITE" id="PS50077">
    <property type="entry name" value="HEAT_REPEAT"/>
    <property type="match status" value="1"/>
</dbReference>
<dbReference type="InterPro" id="IPR016024">
    <property type="entry name" value="ARM-type_fold"/>
</dbReference>
<dbReference type="InterPro" id="IPR021841">
    <property type="entry name" value="VAC14_Fig4p-bd"/>
</dbReference>
<feature type="coiled-coil region" evidence="6">
    <location>
        <begin position="225"/>
        <end position="256"/>
    </location>
</feature>
<dbReference type="GO" id="GO:0010008">
    <property type="term" value="C:endosome membrane"/>
    <property type="evidence" value="ECO:0007669"/>
    <property type="project" value="TreeGrafter"/>
</dbReference>
<evidence type="ECO:0000256" key="4">
    <source>
        <dbReference type="ARBA" id="ARBA00023136"/>
    </source>
</evidence>
<feature type="region of interest" description="Disordered" evidence="7">
    <location>
        <begin position="661"/>
        <end position="692"/>
    </location>
</feature>
<dbReference type="Proteomes" id="UP000076078">
    <property type="component" value="Unassembled WGS sequence"/>
</dbReference>
<evidence type="ECO:0000256" key="3">
    <source>
        <dbReference type="ARBA" id="ARBA00022737"/>
    </source>
</evidence>
<dbReference type="Gene3D" id="1.25.10.10">
    <property type="entry name" value="Leucine-rich Repeat Variant"/>
    <property type="match status" value="2"/>
</dbReference>
<dbReference type="SUPFAM" id="SSF48371">
    <property type="entry name" value="ARM repeat"/>
    <property type="match status" value="1"/>
</dbReference>
<dbReference type="FunCoup" id="A0A151Z3G4">
    <property type="interactions" value="844"/>
</dbReference>
<comment type="caution">
    <text evidence="9">The sequence shown here is derived from an EMBL/GenBank/DDBJ whole genome shotgun (WGS) entry which is preliminary data.</text>
</comment>
<dbReference type="EMBL" id="LODT01000051">
    <property type="protein sequence ID" value="KYQ88491.1"/>
    <property type="molecule type" value="Genomic_DNA"/>
</dbReference>
<comment type="similarity">
    <text evidence="2">Belongs to the VAC14 family.</text>
</comment>
<dbReference type="PANTHER" id="PTHR16023:SF0">
    <property type="entry name" value="PROTEIN VAC14 HOMOLOG"/>
    <property type="match status" value="1"/>
</dbReference>
<dbReference type="Pfam" id="PF11916">
    <property type="entry name" value="Vac14_Fig4_bd"/>
    <property type="match status" value="1"/>
</dbReference>
<evidence type="ECO:0000313" key="10">
    <source>
        <dbReference type="Proteomes" id="UP000076078"/>
    </source>
</evidence>
<evidence type="ECO:0000256" key="5">
    <source>
        <dbReference type="PROSITE-ProRule" id="PRU00103"/>
    </source>
</evidence>
<dbReference type="OrthoDB" id="5574975at2759"/>
<accession>A0A151Z3G4</accession>
<keyword evidence="6" id="KW-0175">Coiled coil</keyword>
<evidence type="ECO:0000256" key="7">
    <source>
        <dbReference type="SAM" id="MobiDB-lite"/>
    </source>
</evidence>
<proteinExistence type="inferred from homology"/>
<feature type="compositionally biased region" description="Polar residues" evidence="7">
    <location>
        <begin position="661"/>
        <end position="679"/>
    </location>
</feature>
<sequence>MNKSTSSSIDQPIPIILFKNLTDKNTDKRKAAAQEVEQLIRDLYANDEQQQIRQIIKVLSNDYTDSSQGNNKKGGLMGLASVAIGLGSNAHQYIQTIIPPVLRCFLDHDSRVRFYACESLFNIAKVTRSKILYFFNEIFDALCKLSADLDPQVKGGAQLFDRLLKDIVTENPNFDLEKFIPLLRERVYVINTYCRQFLVGWIVVLDSVPNIDILVHLPKFLDGLFKMLKDQNKEIRNEVDKALSEFLRELQTAENVDYGSMVKIVIAHCTSNDEFTRLRAITWINEFIIVGREKLIAFSPAILNGLLSSLNHQSSEIEQMASLSTINLHKLVMTTQQDIPIAELLQFSTQHLSSQSVQSKLSSLNWILMLHNKANSSGISSFLADIYPPLLKTLSDNSDEVVKFDLEVIAKISDNTELLDKLIQNLVVLFQSDSQLLRTRGNFIIRQLCQFLSPELIFRRFANLINSDENPPNPEFTSVLVQSLNLILLTSDECVDIRRDLRDLTTSSSRDLFQILYKSWAHSPASLFSLCMLTQVYEHSCALLSKFSEIEINVNFLMEMDRLVQLLESPKFMALRLQLLEPEKYPSLFKALYGLLMILPQSSAFETLKNRLTCISSLGVLNLIEKKENEDGNNPNNNPGLKEINFQELLNHFKKIQQSIETFQRQKPKQSYSNMNTNQGGSSGSGGGSFEESKQLPYGIQSYINNKKNALSSSLPTAFPDNTNNNTNTNYNNNNNNSSIQNITAPPPVQVNNTTSINYNPLATSQTNFSK</sequence>
<comment type="subcellular location">
    <subcellularLocation>
        <location evidence="1">Endomembrane system</location>
    </subcellularLocation>
</comment>
<reference evidence="9 10" key="1">
    <citation type="submission" date="2015-12" db="EMBL/GenBank/DDBJ databases">
        <title>Dictyostelia acquired genes for synthesis and detection of signals that induce cell-type specialization by lateral gene transfer from prokaryotes.</title>
        <authorList>
            <person name="Gloeckner G."/>
            <person name="Schaap P."/>
        </authorList>
    </citation>
    <scope>NUCLEOTIDE SEQUENCE [LARGE SCALE GENOMIC DNA]</scope>
    <source>
        <strain evidence="9 10">TK</strain>
    </source>
</reference>
<feature type="compositionally biased region" description="Low complexity" evidence="7">
    <location>
        <begin position="722"/>
        <end position="737"/>
    </location>
</feature>
<feature type="region of interest" description="Disordered" evidence="7">
    <location>
        <begin position="720"/>
        <end position="740"/>
    </location>
</feature>
<dbReference type="AlphaFoldDB" id="A0A151Z3G4"/>
<dbReference type="Pfam" id="PF12755">
    <property type="entry name" value="Vac14_Fab1_bd"/>
    <property type="match status" value="1"/>
</dbReference>
<evidence type="ECO:0000256" key="2">
    <source>
        <dbReference type="ARBA" id="ARBA00010225"/>
    </source>
</evidence>
<dbReference type="InterPro" id="IPR026825">
    <property type="entry name" value="Vac14"/>
</dbReference>
<dbReference type="GO" id="GO:0006661">
    <property type="term" value="P:phosphatidylinositol biosynthetic process"/>
    <property type="evidence" value="ECO:0007669"/>
    <property type="project" value="InterPro"/>
</dbReference>
<keyword evidence="3" id="KW-0677">Repeat</keyword>
<dbReference type="InterPro" id="IPR011989">
    <property type="entry name" value="ARM-like"/>
</dbReference>
<evidence type="ECO:0000256" key="6">
    <source>
        <dbReference type="SAM" id="Coils"/>
    </source>
</evidence>
<feature type="repeat" description="HEAT" evidence="5">
    <location>
        <begin position="97"/>
        <end position="132"/>
    </location>
</feature>
<organism evidence="9 10">
    <name type="scientific">Tieghemostelium lacteum</name>
    <name type="common">Slime mold</name>
    <name type="synonym">Dictyostelium lacteum</name>
    <dbReference type="NCBI Taxonomy" id="361077"/>
    <lineage>
        <taxon>Eukaryota</taxon>
        <taxon>Amoebozoa</taxon>
        <taxon>Evosea</taxon>
        <taxon>Eumycetozoa</taxon>
        <taxon>Dictyostelia</taxon>
        <taxon>Dictyosteliales</taxon>
        <taxon>Raperosteliaceae</taxon>
        <taxon>Tieghemostelium</taxon>
    </lineage>
</organism>
<dbReference type="InParanoid" id="A0A151Z3G4"/>
<name>A0A151Z3G4_TIELA</name>
<dbReference type="OMA" id="QCYQHVS"/>
<feature type="domain" description="Vacuolar protein 14 C-terminal Fig4-binding" evidence="8">
    <location>
        <begin position="435"/>
        <end position="615"/>
    </location>
</feature>
<protein>
    <recommendedName>
        <fullName evidence="8">Vacuolar protein 14 C-terminal Fig4-binding domain-containing protein</fullName>
    </recommendedName>
</protein>
<keyword evidence="10" id="KW-1185">Reference proteome</keyword>
<evidence type="ECO:0000259" key="8">
    <source>
        <dbReference type="Pfam" id="PF11916"/>
    </source>
</evidence>
<dbReference type="PANTHER" id="PTHR16023">
    <property type="entry name" value="TAX1 BINDING PROTEIN-RELATED"/>
    <property type="match status" value="1"/>
</dbReference>
<gene>
    <name evidence="9" type="ORF">DLAC_11205</name>
</gene>
<dbReference type="InterPro" id="IPR021133">
    <property type="entry name" value="HEAT_type_2"/>
</dbReference>
<dbReference type="STRING" id="361077.A0A151Z3G4"/>
<dbReference type="GO" id="GO:0070772">
    <property type="term" value="C:PAS complex"/>
    <property type="evidence" value="ECO:0007669"/>
    <property type="project" value="InterPro"/>
</dbReference>
<evidence type="ECO:0000256" key="1">
    <source>
        <dbReference type="ARBA" id="ARBA00004308"/>
    </source>
</evidence>
<evidence type="ECO:0000313" key="9">
    <source>
        <dbReference type="EMBL" id="KYQ88491.1"/>
    </source>
</evidence>
<keyword evidence="4" id="KW-0472">Membrane</keyword>